<evidence type="ECO:0000256" key="6">
    <source>
        <dbReference type="RuleBase" id="RU000382"/>
    </source>
</evidence>
<accession>A0A917AH61</accession>
<keyword evidence="3 6" id="KW-0456">Lyase</keyword>
<keyword evidence="7" id="KW-0032">Aminotransferase</keyword>
<dbReference type="RefSeq" id="WP_188479653.1">
    <property type="nucleotide sequence ID" value="NZ_BMFJ01000004.1"/>
</dbReference>
<dbReference type="InterPro" id="IPR015421">
    <property type="entry name" value="PyrdxlP-dep_Trfase_major"/>
</dbReference>
<dbReference type="GO" id="GO:0016830">
    <property type="term" value="F:carbon-carbon lyase activity"/>
    <property type="evidence" value="ECO:0007669"/>
    <property type="project" value="InterPro"/>
</dbReference>
<dbReference type="InterPro" id="IPR015422">
    <property type="entry name" value="PyrdxlP-dep_Trfase_small"/>
</dbReference>
<evidence type="ECO:0000256" key="5">
    <source>
        <dbReference type="PIRSR" id="PIRSR602129-50"/>
    </source>
</evidence>
<dbReference type="Pfam" id="PF00282">
    <property type="entry name" value="Pyridoxal_deC"/>
    <property type="match status" value="1"/>
</dbReference>
<dbReference type="InterPro" id="IPR015424">
    <property type="entry name" value="PyrdxlP-dep_Trfase"/>
</dbReference>
<dbReference type="Gene3D" id="6.10.140.2150">
    <property type="match status" value="1"/>
</dbReference>
<comment type="caution">
    <text evidence="7">The sequence shown here is derived from an EMBL/GenBank/DDBJ whole genome shotgun (WGS) entry which is preliminary data.</text>
</comment>
<dbReference type="EMBL" id="BMFJ01000004">
    <property type="protein sequence ID" value="GGE50265.1"/>
    <property type="molecule type" value="Genomic_DNA"/>
</dbReference>
<name>A0A917AH61_9RHOB</name>
<comment type="similarity">
    <text evidence="4">Belongs to the group II decarboxylase family. Sphingosine-1-phosphate lyase subfamily.</text>
</comment>
<dbReference type="GO" id="GO:0030170">
    <property type="term" value="F:pyridoxal phosphate binding"/>
    <property type="evidence" value="ECO:0007669"/>
    <property type="project" value="InterPro"/>
</dbReference>
<evidence type="ECO:0000256" key="3">
    <source>
        <dbReference type="ARBA" id="ARBA00023239"/>
    </source>
</evidence>
<dbReference type="PANTHER" id="PTHR42735">
    <property type="match status" value="1"/>
</dbReference>
<feature type="modified residue" description="N6-(pyridoxal phosphate)lysine" evidence="5">
    <location>
        <position position="246"/>
    </location>
</feature>
<dbReference type="Gene3D" id="3.40.640.10">
    <property type="entry name" value="Type I PLP-dependent aspartate aminotransferase-like (Major domain)"/>
    <property type="match status" value="1"/>
</dbReference>
<dbReference type="AlphaFoldDB" id="A0A917AH61"/>
<gene>
    <name evidence="7" type="ORF">GCM10011360_41620</name>
</gene>
<keyword evidence="2 5" id="KW-0663">Pyridoxal phosphate</keyword>
<comment type="cofactor">
    <cofactor evidence="1 5 6">
        <name>pyridoxal 5'-phosphate</name>
        <dbReference type="ChEBI" id="CHEBI:597326"/>
    </cofactor>
</comment>
<dbReference type="GO" id="GO:0019752">
    <property type="term" value="P:carboxylic acid metabolic process"/>
    <property type="evidence" value="ECO:0007669"/>
    <property type="project" value="InterPro"/>
</dbReference>
<evidence type="ECO:0000313" key="7">
    <source>
        <dbReference type="EMBL" id="GGE50265.1"/>
    </source>
</evidence>
<sequence>MTRQPFPETGRDWSDLRSEMQALKTGDVDWQNGRVPLYVFRSDQTTYDVGKQAFFDFFSENALGRNRAFPSIRKMERDVLDFGLSLMSAPDDADGAFTTGGSESILVAMKMAREKKRAGKATGDGRMNIVAATTVHPAFDKAADLMDMEVRRGAISEDGRADPATLRALIDGNTVAIVGSAPCFPHGVVDPIAALSDLALETGIWLHVDACVGGWMAPFFTMNGRATPTFDFRHPGVRSISADLHKFGFCPKPASTVFARDGEDLARASFVSGPWPNGRFETSTLVGTRPGGAVAAAWAVLHHLGVEGYRDIARRLAEMTDAYVAGIEAVPGLKMHAVPDLSIINFGSDEVDIFAVADEMSRGGWLPGLTNAPRGMHAMMSLFHDPARDDYLTDLRRAVEVVRKDHRQTSTQATY</sequence>
<dbReference type="SUPFAM" id="SSF53383">
    <property type="entry name" value="PLP-dependent transferases"/>
    <property type="match status" value="1"/>
</dbReference>
<reference evidence="8" key="1">
    <citation type="journal article" date="2019" name="Int. J. Syst. Evol. Microbiol.">
        <title>The Global Catalogue of Microorganisms (GCM) 10K type strain sequencing project: providing services to taxonomists for standard genome sequencing and annotation.</title>
        <authorList>
            <consortium name="The Broad Institute Genomics Platform"/>
            <consortium name="The Broad Institute Genome Sequencing Center for Infectious Disease"/>
            <person name="Wu L."/>
            <person name="Ma J."/>
        </authorList>
    </citation>
    <scope>NUCLEOTIDE SEQUENCE [LARGE SCALE GENOMIC DNA]</scope>
    <source>
        <strain evidence="8">CGMCC 1.12664</strain>
    </source>
</reference>
<dbReference type="Proteomes" id="UP000612855">
    <property type="component" value="Unassembled WGS sequence"/>
</dbReference>
<organism evidence="7 8">
    <name type="scientific">Primorskyibacter flagellatus</name>
    <dbReference type="NCBI Taxonomy" id="1387277"/>
    <lineage>
        <taxon>Bacteria</taxon>
        <taxon>Pseudomonadati</taxon>
        <taxon>Pseudomonadota</taxon>
        <taxon>Alphaproteobacteria</taxon>
        <taxon>Rhodobacterales</taxon>
        <taxon>Roseobacteraceae</taxon>
        <taxon>Primorskyibacter</taxon>
    </lineage>
</organism>
<dbReference type="InterPro" id="IPR050477">
    <property type="entry name" value="GrpII_AminoAcid_Decarb"/>
</dbReference>
<keyword evidence="7" id="KW-0808">Transferase</keyword>
<evidence type="ECO:0000256" key="2">
    <source>
        <dbReference type="ARBA" id="ARBA00022898"/>
    </source>
</evidence>
<proteinExistence type="inferred from homology"/>
<evidence type="ECO:0000256" key="1">
    <source>
        <dbReference type="ARBA" id="ARBA00001933"/>
    </source>
</evidence>
<evidence type="ECO:0000256" key="4">
    <source>
        <dbReference type="ARBA" id="ARBA00038302"/>
    </source>
</evidence>
<protein>
    <submittedName>
        <fullName evidence="7">Aspartate aminotransferase family protein</fullName>
    </submittedName>
</protein>
<dbReference type="Gene3D" id="3.90.1150.10">
    <property type="entry name" value="Aspartate Aminotransferase, domain 1"/>
    <property type="match status" value="1"/>
</dbReference>
<dbReference type="GO" id="GO:0008483">
    <property type="term" value="F:transaminase activity"/>
    <property type="evidence" value="ECO:0007669"/>
    <property type="project" value="UniProtKB-KW"/>
</dbReference>
<dbReference type="InterPro" id="IPR002129">
    <property type="entry name" value="PyrdxlP-dep_de-COase"/>
</dbReference>
<evidence type="ECO:0000313" key="8">
    <source>
        <dbReference type="Proteomes" id="UP000612855"/>
    </source>
</evidence>
<keyword evidence="8" id="KW-1185">Reference proteome</keyword>
<dbReference type="PANTHER" id="PTHR42735:SF6">
    <property type="entry name" value="SPHINGOSINE-1-PHOSPHATE LYASE 1"/>
    <property type="match status" value="1"/>
</dbReference>